<feature type="region of interest" description="Disordered" evidence="1">
    <location>
        <begin position="1"/>
        <end position="22"/>
    </location>
</feature>
<reference evidence="2 3" key="1">
    <citation type="journal article" date="2019" name="Sci. Rep.">
        <title>Orb-weaving spider Araneus ventricosus genome elucidates the spidroin gene catalogue.</title>
        <authorList>
            <person name="Kono N."/>
            <person name="Nakamura H."/>
            <person name="Ohtoshi R."/>
            <person name="Moran D.A.P."/>
            <person name="Shinohara A."/>
            <person name="Yoshida Y."/>
            <person name="Fujiwara M."/>
            <person name="Mori M."/>
            <person name="Tomita M."/>
            <person name="Arakawa K."/>
        </authorList>
    </citation>
    <scope>NUCLEOTIDE SEQUENCE [LARGE SCALE GENOMIC DNA]</scope>
</reference>
<evidence type="ECO:0000313" key="2">
    <source>
        <dbReference type="EMBL" id="GBN75657.1"/>
    </source>
</evidence>
<sequence length="37" mass="4293">LKTDLGRRRHELPPDLGGHLPGHPIPYYNFPLARKEM</sequence>
<keyword evidence="3" id="KW-1185">Reference proteome</keyword>
<dbReference type="EMBL" id="BGPR01017275">
    <property type="protein sequence ID" value="GBN75657.1"/>
    <property type="molecule type" value="Genomic_DNA"/>
</dbReference>
<evidence type="ECO:0000256" key="1">
    <source>
        <dbReference type="SAM" id="MobiDB-lite"/>
    </source>
</evidence>
<proteinExistence type="predicted"/>
<feature type="non-terminal residue" evidence="2">
    <location>
        <position position="1"/>
    </location>
</feature>
<dbReference type="AlphaFoldDB" id="A0A4Y2RIN2"/>
<name>A0A4Y2RIN2_ARAVE</name>
<accession>A0A4Y2RIN2</accession>
<comment type="caution">
    <text evidence="2">The sequence shown here is derived from an EMBL/GenBank/DDBJ whole genome shotgun (WGS) entry which is preliminary data.</text>
</comment>
<gene>
    <name evidence="2" type="ORF">AVEN_122565_1</name>
</gene>
<protein>
    <submittedName>
        <fullName evidence="2">Uncharacterized protein</fullName>
    </submittedName>
</protein>
<dbReference type="Proteomes" id="UP000499080">
    <property type="component" value="Unassembled WGS sequence"/>
</dbReference>
<evidence type="ECO:0000313" key="3">
    <source>
        <dbReference type="Proteomes" id="UP000499080"/>
    </source>
</evidence>
<organism evidence="2 3">
    <name type="scientific">Araneus ventricosus</name>
    <name type="common">Orbweaver spider</name>
    <name type="synonym">Epeira ventricosa</name>
    <dbReference type="NCBI Taxonomy" id="182803"/>
    <lineage>
        <taxon>Eukaryota</taxon>
        <taxon>Metazoa</taxon>
        <taxon>Ecdysozoa</taxon>
        <taxon>Arthropoda</taxon>
        <taxon>Chelicerata</taxon>
        <taxon>Arachnida</taxon>
        <taxon>Araneae</taxon>
        <taxon>Araneomorphae</taxon>
        <taxon>Entelegynae</taxon>
        <taxon>Araneoidea</taxon>
        <taxon>Araneidae</taxon>
        <taxon>Araneus</taxon>
    </lineage>
</organism>